<comment type="cofactor">
    <cofactor evidence="1">
        <name>Ca(2+)</name>
        <dbReference type="ChEBI" id="CHEBI:29108"/>
    </cofactor>
</comment>
<protein>
    <submittedName>
        <fullName evidence="6">Alpha-1,2-mannosidase, putative</fullName>
    </submittedName>
</protein>
<dbReference type="InterPro" id="IPR008928">
    <property type="entry name" value="6-hairpin_glycosidase_sf"/>
</dbReference>
<dbReference type="Pfam" id="PF17678">
    <property type="entry name" value="Glyco_hydro_92N"/>
    <property type="match status" value="1"/>
</dbReference>
<dbReference type="Gene3D" id="1.20.1610.10">
    <property type="entry name" value="alpha-1,2-mannosidases domains"/>
    <property type="match status" value="1"/>
</dbReference>
<evidence type="ECO:0000313" key="7">
    <source>
        <dbReference type="Proteomes" id="UP000095517"/>
    </source>
</evidence>
<dbReference type="EMBL" id="CYZH01000004">
    <property type="protein sequence ID" value="CUN82152.1"/>
    <property type="molecule type" value="Genomic_DNA"/>
</dbReference>
<dbReference type="SUPFAM" id="SSF48208">
    <property type="entry name" value="Six-hairpin glycosidases"/>
    <property type="match status" value="1"/>
</dbReference>
<organism evidence="6 7">
    <name type="scientific">Bacteroides finegoldii</name>
    <dbReference type="NCBI Taxonomy" id="338188"/>
    <lineage>
        <taxon>Bacteria</taxon>
        <taxon>Pseudomonadati</taxon>
        <taxon>Bacteroidota</taxon>
        <taxon>Bacteroidia</taxon>
        <taxon>Bacteroidales</taxon>
        <taxon>Bacteroidaceae</taxon>
        <taxon>Bacteroides</taxon>
    </lineage>
</organism>
<feature type="domain" description="Glycosyl hydrolase family 92 N-terminal" evidence="5">
    <location>
        <begin position="41"/>
        <end position="262"/>
    </location>
</feature>
<dbReference type="STRING" id="338188.ERS852397_00880"/>
<proteinExistence type="predicted"/>
<dbReference type="Gene3D" id="3.30.2080.10">
    <property type="entry name" value="GH92 mannosidase domain"/>
    <property type="match status" value="1"/>
</dbReference>
<dbReference type="FunFam" id="1.20.1050.60:FF:000001">
    <property type="entry name" value="Putative alpha-1,2-mannosidase"/>
    <property type="match status" value="1"/>
</dbReference>
<gene>
    <name evidence="6" type="ORF">ERS852397_00880</name>
</gene>
<keyword evidence="3" id="KW-0106">Calcium</keyword>
<accession>A0A174A0H0</accession>
<dbReference type="InterPro" id="IPR050883">
    <property type="entry name" value="PNGase"/>
</dbReference>
<dbReference type="Gene3D" id="2.70.98.10">
    <property type="match status" value="1"/>
</dbReference>
<dbReference type="AlphaFoldDB" id="A0A174A0H0"/>
<dbReference type="Gene3D" id="1.20.1050.60">
    <property type="entry name" value="alpha-1,2-mannosidase"/>
    <property type="match status" value="1"/>
</dbReference>
<feature type="domain" description="Glycosyl hydrolase family 92" evidence="4">
    <location>
        <begin position="268"/>
        <end position="736"/>
    </location>
</feature>
<name>A0A174A0H0_9BACE</name>
<dbReference type="InterPro" id="IPR005887">
    <property type="entry name" value="GH92_a_mannosidase_put"/>
</dbReference>
<dbReference type="GO" id="GO:0005829">
    <property type="term" value="C:cytosol"/>
    <property type="evidence" value="ECO:0007669"/>
    <property type="project" value="TreeGrafter"/>
</dbReference>
<dbReference type="PANTHER" id="PTHR12143">
    <property type="entry name" value="PEPTIDE N-GLYCANASE PNGASE -RELATED"/>
    <property type="match status" value="1"/>
</dbReference>
<dbReference type="Proteomes" id="UP000095517">
    <property type="component" value="Unassembled WGS sequence"/>
</dbReference>
<dbReference type="InterPro" id="IPR012939">
    <property type="entry name" value="Glyco_hydro_92"/>
</dbReference>
<reference evidence="6 7" key="1">
    <citation type="submission" date="2015-09" db="EMBL/GenBank/DDBJ databases">
        <authorList>
            <consortium name="Pathogen Informatics"/>
        </authorList>
    </citation>
    <scope>NUCLEOTIDE SEQUENCE [LARGE SCALE GENOMIC DNA]</scope>
    <source>
        <strain evidence="6 7">2789STDY5608840</strain>
    </source>
</reference>
<dbReference type="InterPro" id="IPR014718">
    <property type="entry name" value="GH-type_carb-bd"/>
</dbReference>
<dbReference type="RefSeq" id="WP_253280303.1">
    <property type="nucleotide sequence ID" value="NZ_CABIXA010000004.1"/>
</dbReference>
<dbReference type="GO" id="GO:0006516">
    <property type="term" value="P:glycoprotein catabolic process"/>
    <property type="evidence" value="ECO:0007669"/>
    <property type="project" value="TreeGrafter"/>
</dbReference>
<evidence type="ECO:0000256" key="2">
    <source>
        <dbReference type="ARBA" id="ARBA00011245"/>
    </source>
</evidence>
<comment type="subunit">
    <text evidence="2">Monomer.</text>
</comment>
<dbReference type="GO" id="GO:0005975">
    <property type="term" value="P:carbohydrate metabolic process"/>
    <property type="evidence" value="ECO:0007669"/>
    <property type="project" value="InterPro"/>
</dbReference>
<dbReference type="NCBIfam" id="TIGR01180">
    <property type="entry name" value="aman2_put"/>
    <property type="match status" value="1"/>
</dbReference>
<evidence type="ECO:0000259" key="5">
    <source>
        <dbReference type="Pfam" id="PF17678"/>
    </source>
</evidence>
<dbReference type="InterPro" id="IPR041371">
    <property type="entry name" value="GH92_N"/>
</dbReference>
<evidence type="ECO:0000259" key="4">
    <source>
        <dbReference type="Pfam" id="PF07971"/>
    </source>
</evidence>
<dbReference type="PANTHER" id="PTHR12143:SF39">
    <property type="entry name" value="SECRETED PROTEIN"/>
    <property type="match status" value="1"/>
</dbReference>
<evidence type="ECO:0000256" key="3">
    <source>
        <dbReference type="ARBA" id="ARBA00022837"/>
    </source>
</evidence>
<evidence type="ECO:0000313" key="6">
    <source>
        <dbReference type="EMBL" id="CUN82152.1"/>
    </source>
</evidence>
<evidence type="ECO:0000256" key="1">
    <source>
        <dbReference type="ARBA" id="ARBA00001913"/>
    </source>
</evidence>
<dbReference type="PROSITE" id="PS51257">
    <property type="entry name" value="PROKAR_LIPOPROTEIN"/>
    <property type="match status" value="1"/>
</dbReference>
<dbReference type="Pfam" id="PF07971">
    <property type="entry name" value="Glyco_hydro_92"/>
    <property type="match status" value="1"/>
</dbReference>
<dbReference type="FunFam" id="3.30.2080.10:FF:000001">
    <property type="entry name" value="Alpha-1,2-mannosidase subfamily"/>
    <property type="match status" value="1"/>
</dbReference>
<dbReference type="GO" id="GO:0030246">
    <property type="term" value="F:carbohydrate binding"/>
    <property type="evidence" value="ECO:0007669"/>
    <property type="project" value="InterPro"/>
</dbReference>
<dbReference type="GO" id="GO:0000224">
    <property type="term" value="F:peptide-N4-(N-acetyl-beta-glucosaminyl)asparagine amidase activity"/>
    <property type="evidence" value="ECO:0007669"/>
    <property type="project" value="TreeGrafter"/>
</dbReference>
<sequence>MNLRMKHAGFKLGRALMYVSVSLLFLSCQSSENESESLLQYVDPFVGTTYTGHTFPGATYPLGFMQPGPQTGNFGWDYCAGYRYEDPLIWGFSQNRLNGTGVPDLGDLLIMPFSGTPRNDFRSTYKKESEKASPGYYAVTLDQNSVDVEITTTPHVALYHYSFEKEKPKVFIDFQNLCVGDAESYHGRMLDSKVTVEDNRTITGNSLVRGWVERNLFYVIQFDKPFILVENLRDTVMNKAPRKVLHFDLGKGNQLNVKIAFSTVSVEGAKANMEAELSHWNFAKVRKAAEEEWQKYLSLVKVTGTEDQKKNFYTSMYHLFVQPNNIADVDGRYRGPNDSIYTAATGKYYSTFSLWDTYRAAHPMYTVLCPDKATDMVNTMIAHTDVQGYLPIWAIWGKENFCMIGNHGVPVVAEACLKDLPGIDQEKAYQAIRKSLTENHYNSEWDIYDQYGYLPVDLIDREAVSKTLEFGYDDYSAALLAKKLGKQEDYEFFMKRAEYYKNLFDPETKLMRGKDSNGKWRTPFNPFYLCHGGTRGGDYTEGNAWQYSWHVQQDVDGLVQLMGGKEAFAAQLDTLFELEVTEEQSGGELWDVTGLIGQYAHGNEPSHHVIYLYSMIGKNYRTAELAREICDKFYQPRPDGLCGNDDCGQMSAWYMFTALGFYPVNPASGEYVIGSPQLPEATIKLANGKTFTMIAENLSAENKYVKSVWFNDKEITDYKITYAQLMDGGVLKFEMTDKVTE</sequence>